<evidence type="ECO:0000313" key="1">
    <source>
        <dbReference type="EMBL" id="CAG9711416.1"/>
    </source>
</evidence>
<dbReference type="AlphaFoldDB" id="A0A2A7MDK8"/>
<dbReference type="RefSeq" id="WP_058293674.1">
    <property type="nucleotide sequence ID" value="NZ_CAKJVD010000016.1"/>
</dbReference>
<evidence type="ECO:0000313" key="6">
    <source>
        <dbReference type="Proteomes" id="UP000431451"/>
    </source>
</evidence>
<reference evidence="2" key="4">
    <citation type="submission" date="2022-10" db="EMBL/GenBank/DDBJ databases">
        <authorList>
            <person name="Aires J."/>
            <person name="Mesa V."/>
        </authorList>
    </citation>
    <scope>NUCLEOTIDE SEQUENCE</scope>
    <source>
        <strain evidence="2">Clostridium neonatale JD116</strain>
    </source>
</reference>
<dbReference type="EMBL" id="CAKJVE010000004">
    <property type="protein sequence ID" value="CAG9711416.1"/>
    <property type="molecule type" value="Genomic_DNA"/>
</dbReference>
<dbReference type="Gene3D" id="2.40.128.20">
    <property type="match status" value="1"/>
</dbReference>
<dbReference type="Proteomes" id="UP001189143">
    <property type="component" value="Unassembled WGS sequence"/>
</dbReference>
<dbReference type="EMBL" id="UWJD01000001">
    <property type="protein sequence ID" value="VCT82897.1"/>
    <property type="molecule type" value="Genomic_DNA"/>
</dbReference>
<keyword evidence="5" id="KW-1185">Reference proteome</keyword>
<evidence type="ECO:0000313" key="2">
    <source>
        <dbReference type="EMBL" id="CAI3574962.1"/>
    </source>
</evidence>
<dbReference type="InterPro" id="IPR012674">
    <property type="entry name" value="Calycin"/>
</dbReference>
<organism evidence="3 5">
    <name type="scientific">Clostridium neonatale</name>
    <dbReference type="NCBI Taxonomy" id="137838"/>
    <lineage>
        <taxon>Bacteria</taxon>
        <taxon>Bacillati</taxon>
        <taxon>Bacillota</taxon>
        <taxon>Clostridia</taxon>
        <taxon>Eubacteriales</taxon>
        <taxon>Clostridiaceae</taxon>
        <taxon>Clostridium</taxon>
    </lineage>
</organism>
<reference evidence="4 6" key="2">
    <citation type="submission" date="2018-06" db="EMBL/GenBank/DDBJ databases">
        <authorList>
            <consortium name="IHU Genomes"/>
        </authorList>
    </citation>
    <scope>NUCLEOTIDE SEQUENCE [LARGE SCALE GENOMIC DNA]</scope>
    <source>
        <strain evidence="4 6">NEC25</strain>
    </source>
</reference>
<dbReference type="GeneID" id="68875803"/>
<evidence type="ECO:0000313" key="5">
    <source>
        <dbReference type="Proteomes" id="UP000220840"/>
    </source>
</evidence>
<proteinExistence type="predicted"/>
<reference evidence="3 5" key="1">
    <citation type="submission" date="2017-10" db="EMBL/GenBank/DDBJ databases">
        <title>Effective Description of Clostridium neonatale sp. nov. linked to necrotizing enterocolitis in neonates and a clarification of species assignable to the genus Clostridium (Prazmowski 1880) emend. Lawson and Rainey 2016.</title>
        <authorList>
            <person name="Bernard K."/>
            <person name="Burdz T."/>
            <person name="Wiebe D."/>
            <person name="Balcewich B."/>
            <person name="Alfa M."/>
            <person name="Bernier A.-M."/>
        </authorList>
    </citation>
    <scope>NUCLEOTIDE SEQUENCE [LARGE SCALE GENOMIC DNA]</scope>
    <source>
        <strain evidence="3 5">LCDC99A005</strain>
    </source>
</reference>
<accession>A0A2A7MDK8</accession>
<name>A0A2A7MDK8_9CLOT</name>
<dbReference type="Proteomes" id="UP000789738">
    <property type="component" value="Unassembled WGS sequence"/>
</dbReference>
<evidence type="ECO:0000313" key="4">
    <source>
        <dbReference type="EMBL" id="VCT82897.1"/>
    </source>
</evidence>
<dbReference type="InterPro" id="IPR015231">
    <property type="entry name" value="DUF1934"/>
</dbReference>
<gene>
    <name evidence="4" type="primary">ywiB</name>
    <name evidence="2" type="ORF">CNEO2_230011</name>
    <name evidence="1" type="ORF">CNEO_45319</name>
    <name evidence="4" type="ORF">CNEONATNEC25_00484</name>
    <name evidence="3" type="ORF">CQ394_18930</name>
</gene>
<protein>
    <submittedName>
        <fullName evidence="3">DUF1934 domain-containing protein</fullName>
    </submittedName>
    <submittedName>
        <fullName evidence="4">Putative beta-barrel protein YwiB</fullName>
    </submittedName>
</protein>
<dbReference type="Pfam" id="PF09148">
    <property type="entry name" value="DUF1934"/>
    <property type="match status" value="1"/>
</dbReference>
<dbReference type="EMBL" id="CAMTCP010000155">
    <property type="protein sequence ID" value="CAI3574962.1"/>
    <property type="molecule type" value="Genomic_DNA"/>
</dbReference>
<dbReference type="STRING" id="137838.GCA_001458595_00729"/>
<reference evidence="1" key="3">
    <citation type="submission" date="2021-10" db="EMBL/GenBank/DDBJ databases">
        <authorList>
            <person name="Mesa V."/>
        </authorList>
    </citation>
    <scope>NUCLEOTIDE SEQUENCE</scope>
    <source>
        <strain evidence="1">CC3_PB</strain>
    </source>
</reference>
<dbReference type="OrthoDB" id="1680906at2"/>
<dbReference type="Proteomes" id="UP000220840">
    <property type="component" value="Unassembled WGS sequence"/>
</dbReference>
<evidence type="ECO:0000313" key="3">
    <source>
        <dbReference type="EMBL" id="PEG29431.1"/>
    </source>
</evidence>
<sequence>MKKKAVITIKSNTLENDDDLVEVVSVGEFEKIDDGFVVKYDETEISGMDGTETTMIIKEDSFDLIREGTTETKMEFKKNKENIVLYKTPYGIMNIKTYTKGLYIDVNECGGTVELAYTLILEEEQVVKTNLFVNIVAENN</sequence>
<dbReference type="SUPFAM" id="SSF50814">
    <property type="entry name" value="Lipocalins"/>
    <property type="match status" value="1"/>
</dbReference>
<dbReference type="Proteomes" id="UP000431451">
    <property type="component" value="Unassembled WGS sequence"/>
</dbReference>
<dbReference type="EMBL" id="PDCJ01000004">
    <property type="protein sequence ID" value="PEG29431.1"/>
    <property type="molecule type" value="Genomic_DNA"/>
</dbReference>